<protein>
    <recommendedName>
        <fullName evidence="2">GYF domain-containing protein</fullName>
    </recommendedName>
</protein>
<dbReference type="OrthoDB" id="284241at2"/>
<name>A0A2S8GKI8_9BACT</name>
<dbReference type="Pfam" id="PF14237">
    <property type="entry name" value="GYF_2"/>
    <property type="match status" value="1"/>
</dbReference>
<keyword evidence="1" id="KW-0812">Transmembrane</keyword>
<evidence type="ECO:0000256" key="1">
    <source>
        <dbReference type="SAM" id="Phobius"/>
    </source>
</evidence>
<evidence type="ECO:0000259" key="2">
    <source>
        <dbReference type="Pfam" id="PF14237"/>
    </source>
</evidence>
<proteinExistence type="predicted"/>
<comment type="caution">
    <text evidence="3">The sequence shown here is derived from an EMBL/GenBank/DDBJ whole genome shotgun (WGS) entry which is preliminary data.</text>
</comment>
<feature type="transmembrane region" description="Helical" evidence="1">
    <location>
        <begin position="138"/>
        <end position="167"/>
    </location>
</feature>
<dbReference type="RefSeq" id="WP_105336346.1">
    <property type="nucleotide sequence ID" value="NZ_PUHZ01000016.1"/>
</dbReference>
<feature type="domain" description="GYF" evidence="2">
    <location>
        <begin position="4"/>
        <end position="49"/>
    </location>
</feature>
<gene>
    <name evidence="3" type="ORF">C5Y93_15500</name>
</gene>
<keyword evidence="1" id="KW-1133">Transmembrane helix</keyword>
<dbReference type="Proteomes" id="UP000237819">
    <property type="component" value="Unassembled WGS sequence"/>
</dbReference>
<organism evidence="3 4">
    <name type="scientific">Blastopirellula marina</name>
    <dbReference type="NCBI Taxonomy" id="124"/>
    <lineage>
        <taxon>Bacteria</taxon>
        <taxon>Pseudomonadati</taxon>
        <taxon>Planctomycetota</taxon>
        <taxon>Planctomycetia</taxon>
        <taxon>Pirellulales</taxon>
        <taxon>Pirellulaceae</taxon>
        <taxon>Blastopirellula</taxon>
    </lineage>
</organism>
<evidence type="ECO:0000313" key="3">
    <source>
        <dbReference type="EMBL" id="PQO44946.1"/>
    </source>
</evidence>
<dbReference type="InterPro" id="IPR025640">
    <property type="entry name" value="GYF_2"/>
</dbReference>
<dbReference type="AlphaFoldDB" id="A0A2S8GKI8"/>
<evidence type="ECO:0000313" key="4">
    <source>
        <dbReference type="Proteomes" id="UP000237819"/>
    </source>
</evidence>
<dbReference type="EMBL" id="PUHZ01000016">
    <property type="protein sequence ID" value="PQO44946.1"/>
    <property type="molecule type" value="Genomic_DNA"/>
</dbReference>
<reference evidence="3 4" key="1">
    <citation type="submission" date="2018-02" db="EMBL/GenBank/DDBJ databases">
        <title>Comparative genomes isolates from brazilian mangrove.</title>
        <authorList>
            <person name="Araujo J.E."/>
            <person name="Taketani R.G."/>
            <person name="Silva M.C.P."/>
            <person name="Loureco M.V."/>
            <person name="Andreote F.D."/>
        </authorList>
    </citation>
    <scope>NUCLEOTIDE SEQUENCE [LARGE SCALE GENOMIC DNA]</scope>
    <source>
        <strain evidence="3 4">Nap-Phe MGV</strain>
    </source>
</reference>
<sequence>MSEYYIRIGGEQRGPFSRFQLESQPISDSTPVLQVGTDQWRQAADFPELRSLLGGGQAEQYGQFRDLIPESTPYQSPYASPQADLRPAPPKGGTLPRMLGMISCGLGGLTWLLVFAFFGFVVYMVILEEQGGGEPSEGMFALVGLGFCFNFVLMLAGLLLGLIGVVVPGQGRGWAIAGLVVNGLPLVMMMGLFLIGAMFG</sequence>
<feature type="transmembrane region" description="Helical" evidence="1">
    <location>
        <begin position="174"/>
        <end position="199"/>
    </location>
</feature>
<feature type="transmembrane region" description="Helical" evidence="1">
    <location>
        <begin position="99"/>
        <end position="126"/>
    </location>
</feature>
<keyword evidence="1" id="KW-0472">Membrane</keyword>
<accession>A0A2S8GKI8</accession>